<protein>
    <submittedName>
        <fullName evidence="2">Uncharacterized protein</fullName>
    </submittedName>
</protein>
<feature type="transmembrane region" description="Helical" evidence="1">
    <location>
        <begin position="87"/>
        <end position="105"/>
    </location>
</feature>
<keyword evidence="3" id="KW-1185">Reference proteome</keyword>
<evidence type="ECO:0000256" key="1">
    <source>
        <dbReference type="SAM" id="Phobius"/>
    </source>
</evidence>
<reference evidence="2 3" key="1">
    <citation type="journal article" date="2023" name="Plants (Basel)">
        <title>Bridging the Gap: Combining Genomics and Transcriptomics Approaches to Understand Stylosanthes scabra, an Orphan Legume from the Brazilian Caatinga.</title>
        <authorList>
            <person name="Ferreira-Neto J.R.C."/>
            <person name="da Silva M.D."/>
            <person name="Binneck E."/>
            <person name="de Melo N.F."/>
            <person name="da Silva R.H."/>
            <person name="de Melo A.L.T.M."/>
            <person name="Pandolfi V."/>
            <person name="Bustamante F.O."/>
            <person name="Brasileiro-Vidal A.C."/>
            <person name="Benko-Iseppon A.M."/>
        </authorList>
    </citation>
    <scope>NUCLEOTIDE SEQUENCE [LARGE SCALE GENOMIC DNA]</scope>
    <source>
        <tissue evidence="2">Leaves</tissue>
    </source>
</reference>
<name>A0ABU6SFV6_9FABA</name>
<organism evidence="2 3">
    <name type="scientific">Stylosanthes scabra</name>
    <dbReference type="NCBI Taxonomy" id="79078"/>
    <lineage>
        <taxon>Eukaryota</taxon>
        <taxon>Viridiplantae</taxon>
        <taxon>Streptophyta</taxon>
        <taxon>Embryophyta</taxon>
        <taxon>Tracheophyta</taxon>
        <taxon>Spermatophyta</taxon>
        <taxon>Magnoliopsida</taxon>
        <taxon>eudicotyledons</taxon>
        <taxon>Gunneridae</taxon>
        <taxon>Pentapetalae</taxon>
        <taxon>rosids</taxon>
        <taxon>fabids</taxon>
        <taxon>Fabales</taxon>
        <taxon>Fabaceae</taxon>
        <taxon>Papilionoideae</taxon>
        <taxon>50 kb inversion clade</taxon>
        <taxon>dalbergioids sensu lato</taxon>
        <taxon>Dalbergieae</taxon>
        <taxon>Pterocarpus clade</taxon>
        <taxon>Stylosanthes</taxon>
    </lineage>
</organism>
<keyword evidence="1" id="KW-0812">Transmembrane</keyword>
<accession>A0ABU6SFV6</accession>
<dbReference type="EMBL" id="JASCZI010060686">
    <property type="protein sequence ID" value="MED6135276.1"/>
    <property type="molecule type" value="Genomic_DNA"/>
</dbReference>
<comment type="caution">
    <text evidence="2">The sequence shown here is derived from an EMBL/GenBank/DDBJ whole genome shotgun (WGS) entry which is preliminary data.</text>
</comment>
<proteinExistence type="predicted"/>
<dbReference type="Proteomes" id="UP001341840">
    <property type="component" value="Unassembled WGS sequence"/>
</dbReference>
<sequence length="138" mass="15553">MVRQSELQCEIYGRRKGAVNSSRVASESTLSQFWKQLSAKLLLSCEKEMSGEHGTPPYIATNGWHSHNFSVWSVPGQIFNVDVRVRVLNVFVIVLILLFSLHSILDDTKPRSSGTDRQRITPFWLTEGSGFTASTYAF</sequence>
<evidence type="ECO:0000313" key="3">
    <source>
        <dbReference type="Proteomes" id="UP001341840"/>
    </source>
</evidence>
<gene>
    <name evidence="2" type="ORF">PIB30_044953</name>
</gene>
<keyword evidence="1" id="KW-0472">Membrane</keyword>
<evidence type="ECO:0000313" key="2">
    <source>
        <dbReference type="EMBL" id="MED6135276.1"/>
    </source>
</evidence>
<keyword evidence="1" id="KW-1133">Transmembrane helix</keyword>